<evidence type="ECO:0000313" key="3">
    <source>
        <dbReference type="Proteomes" id="UP001370348"/>
    </source>
</evidence>
<evidence type="ECO:0008006" key="4">
    <source>
        <dbReference type="Google" id="ProtNLM"/>
    </source>
</evidence>
<keyword evidence="3" id="KW-1185">Reference proteome</keyword>
<evidence type="ECO:0000256" key="1">
    <source>
        <dbReference type="SAM" id="SignalP"/>
    </source>
</evidence>
<reference evidence="2 3" key="1">
    <citation type="submission" date="2021-12" db="EMBL/GenBank/DDBJ databases">
        <title>Discovery of the Pendulisporaceae a myxobacterial family with distinct sporulation behavior and unique specialized metabolism.</title>
        <authorList>
            <person name="Garcia R."/>
            <person name="Popoff A."/>
            <person name="Bader C.D."/>
            <person name="Loehr J."/>
            <person name="Walesch S."/>
            <person name="Walt C."/>
            <person name="Boldt J."/>
            <person name="Bunk B."/>
            <person name="Haeckl F.J.F.P.J."/>
            <person name="Gunesch A.P."/>
            <person name="Birkelbach J."/>
            <person name="Nuebel U."/>
            <person name="Pietschmann T."/>
            <person name="Bach T."/>
            <person name="Mueller R."/>
        </authorList>
    </citation>
    <scope>NUCLEOTIDE SEQUENCE [LARGE SCALE GENOMIC DNA]</scope>
    <source>
        <strain evidence="2 3">MSr11954</strain>
    </source>
</reference>
<name>A0ABZ2LRI8_9BACT</name>
<feature type="chain" id="PRO_5046606665" description="Lipoprotein" evidence="1">
    <location>
        <begin position="24"/>
        <end position="278"/>
    </location>
</feature>
<organism evidence="2 3">
    <name type="scientific">Pendulispora albinea</name>
    <dbReference type="NCBI Taxonomy" id="2741071"/>
    <lineage>
        <taxon>Bacteria</taxon>
        <taxon>Pseudomonadati</taxon>
        <taxon>Myxococcota</taxon>
        <taxon>Myxococcia</taxon>
        <taxon>Myxococcales</taxon>
        <taxon>Sorangiineae</taxon>
        <taxon>Pendulisporaceae</taxon>
        <taxon>Pendulispora</taxon>
    </lineage>
</organism>
<gene>
    <name evidence="2" type="ORF">LZC94_37535</name>
</gene>
<dbReference type="RefSeq" id="WP_394823146.1">
    <property type="nucleotide sequence ID" value="NZ_CP089984.1"/>
</dbReference>
<dbReference type="EMBL" id="CP089984">
    <property type="protein sequence ID" value="WXB13534.1"/>
    <property type="molecule type" value="Genomic_DNA"/>
</dbReference>
<dbReference type="PROSITE" id="PS51257">
    <property type="entry name" value="PROKAR_LIPOPROTEIN"/>
    <property type="match status" value="1"/>
</dbReference>
<accession>A0ABZ2LRI8</accession>
<feature type="signal peptide" evidence="1">
    <location>
        <begin position="1"/>
        <end position="23"/>
    </location>
</feature>
<sequence length="278" mass="29552">MRTAFALAALGLFALSLTSSACAKKGNDEPLSQSEALEVVEEASLSSQASSLSSASIDISTNFTIGGAVEKAAGELRAFVGSQLPCADTTLIGDALSIVYGAKGGNCTYRGHVFSGKTQVKITRNDSGNVIVDHTWTDFSNGKIKLNGTAEVTWNLQNPSRRVIHHLVWTRLSDGRTGTGTGDRTDAPLDGDITRGVVENGNLGWEALHGRWDLHIQGLEMRWSDPVPQAGTLILETPKDQSVTITYARVDADSIKVMAVCNGRSFSFTVNALGIQKG</sequence>
<keyword evidence="1" id="KW-0732">Signal</keyword>
<protein>
    <recommendedName>
        <fullName evidence="4">Lipoprotein</fullName>
    </recommendedName>
</protein>
<evidence type="ECO:0000313" key="2">
    <source>
        <dbReference type="EMBL" id="WXB13534.1"/>
    </source>
</evidence>
<proteinExistence type="predicted"/>
<dbReference type="Proteomes" id="UP001370348">
    <property type="component" value="Chromosome"/>
</dbReference>